<evidence type="ECO:0000313" key="1">
    <source>
        <dbReference type="EMBL" id="MBO1321610.1"/>
    </source>
</evidence>
<sequence length="117" mass="13712">MRFIWVILLCPFFLAQNATEKIDAYNHGLKILDTEGIAKAQEFFLQCHQNTGDKMCYFGLVYTLFENYENHKTLKMIEIMKATGDHDDLYFGHLYNLEGQALNRTRNAVKLREKITD</sequence>
<evidence type="ECO:0000313" key="2">
    <source>
        <dbReference type="Proteomes" id="UP000664417"/>
    </source>
</evidence>
<dbReference type="Proteomes" id="UP000664417">
    <property type="component" value="Unassembled WGS sequence"/>
</dbReference>
<comment type="caution">
    <text evidence="1">The sequence shown here is derived from an EMBL/GenBank/DDBJ whole genome shotgun (WGS) entry which is preliminary data.</text>
</comment>
<dbReference type="EMBL" id="JAFREP010000025">
    <property type="protein sequence ID" value="MBO1321610.1"/>
    <property type="molecule type" value="Genomic_DNA"/>
</dbReference>
<dbReference type="AlphaFoldDB" id="A0A8J7QP96"/>
<name>A0A8J7QP96_9BACT</name>
<dbReference type="RefSeq" id="WP_207861582.1">
    <property type="nucleotide sequence ID" value="NZ_JAFREP010000025.1"/>
</dbReference>
<organism evidence="1 2">
    <name type="scientific">Acanthopleuribacter pedis</name>
    <dbReference type="NCBI Taxonomy" id="442870"/>
    <lineage>
        <taxon>Bacteria</taxon>
        <taxon>Pseudomonadati</taxon>
        <taxon>Acidobacteriota</taxon>
        <taxon>Holophagae</taxon>
        <taxon>Acanthopleuribacterales</taxon>
        <taxon>Acanthopleuribacteraceae</taxon>
        <taxon>Acanthopleuribacter</taxon>
    </lineage>
</organism>
<reference evidence="1" key="1">
    <citation type="submission" date="2021-03" db="EMBL/GenBank/DDBJ databases">
        <authorList>
            <person name="Wang G."/>
        </authorList>
    </citation>
    <scope>NUCLEOTIDE SEQUENCE</scope>
    <source>
        <strain evidence="1">KCTC 12899</strain>
    </source>
</reference>
<proteinExistence type="predicted"/>
<gene>
    <name evidence="1" type="ORF">J3U88_24240</name>
</gene>
<accession>A0A8J7QP96</accession>
<keyword evidence="2" id="KW-1185">Reference proteome</keyword>
<protein>
    <submittedName>
        <fullName evidence="1">Uncharacterized protein</fullName>
    </submittedName>
</protein>